<name>A0A157P7T3_9BORD</name>
<proteinExistence type="predicted"/>
<organism evidence="2 3">
    <name type="scientific">Bordetella ansorpii</name>
    <dbReference type="NCBI Taxonomy" id="288768"/>
    <lineage>
        <taxon>Bacteria</taxon>
        <taxon>Pseudomonadati</taxon>
        <taxon>Pseudomonadota</taxon>
        <taxon>Betaproteobacteria</taxon>
        <taxon>Burkholderiales</taxon>
        <taxon>Alcaligenaceae</taxon>
        <taxon>Bordetella</taxon>
    </lineage>
</organism>
<dbReference type="PROSITE" id="PS50887">
    <property type="entry name" value="GGDEF"/>
    <property type="match status" value="1"/>
</dbReference>
<protein>
    <submittedName>
        <fullName evidence="2">Signaling protein</fullName>
        <ecNumber evidence="2">2.7.7.65</ecNumber>
    </submittedName>
</protein>
<dbReference type="InterPro" id="IPR029016">
    <property type="entry name" value="GAF-like_dom_sf"/>
</dbReference>
<dbReference type="PANTHER" id="PTHR46663:SF3">
    <property type="entry name" value="SLL0267 PROTEIN"/>
    <property type="match status" value="1"/>
</dbReference>
<dbReference type="InterPro" id="IPR000160">
    <property type="entry name" value="GGDEF_dom"/>
</dbReference>
<dbReference type="SUPFAM" id="SSF55073">
    <property type="entry name" value="Nucleotide cyclase"/>
    <property type="match status" value="1"/>
</dbReference>
<dbReference type="Pfam" id="PF01590">
    <property type="entry name" value="GAF"/>
    <property type="match status" value="1"/>
</dbReference>
<dbReference type="NCBIfam" id="TIGR00254">
    <property type="entry name" value="GGDEF"/>
    <property type="match status" value="1"/>
</dbReference>
<dbReference type="Proteomes" id="UP000077037">
    <property type="component" value="Unassembled WGS sequence"/>
</dbReference>
<dbReference type="Pfam" id="PF00990">
    <property type="entry name" value="GGDEF"/>
    <property type="match status" value="1"/>
</dbReference>
<keyword evidence="2" id="KW-0548">Nucleotidyltransferase</keyword>
<reference evidence="2 3" key="1">
    <citation type="submission" date="2016-03" db="EMBL/GenBank/DDBJ databases">
        <authorList>
            <consortium name="Pathogen Informatics"/>
        </authorList>
    </citation>
    <scope>NUCLEOTIDE SEQUENCE [LARGE SCALE GENOMIC DNA]</scope>
    <source>
        <strain evidence="2 3">NCTC13364</strain>
    </source>
</reference>
<dbReference type="Gene3D" id="3.30.70.270">
    <property type="match status" value="1"/>
</dbReference>
<dbReference type="Gene3D" id="3.30.450.40">
    <property type="match status" value="1"/>
</dbReference>
<dbReference type="SMART" id="SM00065">
    <property type="entry name" value="GAF"/>
    <property type="match status" value="1"/>
</dbReference>
<feature type="domain" description="GGDEF" evidence="1">
    <location>
        <begin position="204"/>
        <end position="337"/>
    </location>
</feature>
<dbReference type="PANTHER" id="PTHR46663">
    <property type="entry name" value="DIGUANYLATE CYCLASE DGCT-RELATED"/>
    <property type="match status" value="1"/>
</dbReference>
<dbReference type="GO" id="GO:0052621">
    <property type="term" value="F:diguanylate cyclase activity"/>
    <property type="evidence" value="ECO:0007669"/>
    <property type="project" value="UniProtKB-EC"/>
</dbReference>
<dbReference type="SUPFAM" id="SSF55781">
    <property type="entry name" value="GAF domain-like"/>
    <property type="match status" value="1"/>
</dbReference>
<evidence type="ECO:0000259" key="1">
    <source>
        <dbReference type="PROSITE" id="PS50887"/>
    </source>
</evidence>
<accession>A0A157P7T3</accession>
<dbReference type="SMART" id="SM00267">
    <property type="entry name" value="GGDEF"/>
    <property type="match status" value="1"/>
</dbReference>
<dbReference type="EMBL" id="FKBS01000014">
    <property type="protein sequence ID" value="SAI29304.1"/>
    <property type="molecule type" value="Genomic_DNA"/>
</dbReference>
<dbReference type="EC" id="2.7.7.65" evidence="2"/>
<gene>
    <name evidence="2" type="primary">yeaP_1</name>
    <name evidence="2" type="ORF">SAMEA1982600_02324</name>
</gene>
<evidence type="ECO:0000313" key="2">
    <source>
        <dbReference type="EMBL" id="SAI29304.1"/>
    </source>
</evidence>
<dbReference type="CDD" id="cd01949">
    <property type="entry name" value="GGDEF"/>
    <property type="match status" value="1"/>
</dbReference>
<dbReference type="InterPro" id="IPR052163">
    <property type="entry name" value="DGC-Regulatory_Protein"/>
</dbReference>
<evidence type="ECO:0000313" key="3">
    <source>
        <dbReference type="Proteomes" id="UP000077037"/>
    </source>
</evidence>
<dbReference type="InterPro" id="IPR043128">
    <property type="entry name" value="Rev_trsase/Diguanyl_cyclase"/>
</dbReference>
<keyword evidence="2" id="KW-0808">Transferase</keyword>
<dbReference type="InterPro" id="IPR003018">
    <property type="entry name" value="GAF"/>
</dbReference>
<dbReference type="RefSeq" id="WP_328587202.1">
    <property type="nucleotide sequence ID" value="NZ_FKBS01000014.1"/>
</dbReference>
<sequence>MLDPILAQLSVSMPNAKSLEDLTRPLLEMLGAVTGLESTYLTSIDLEKSEQHIRYARNAGEMNIPEGLTVPWSDTLCRRALEEGRMYTDDVGSCWGDSDAARQLGIQTYVSAPVRAGDGALLGTLCGASAGQQPLRPDAETVLRLFSNIVAGYIERERLMDNLKNANSQLHAYAMTDTLTGLPNRRSLFESLQTLLAKGVNHGNSVLVGVIDLDGFKAINDNYGHQCGDQFLQQIAKTLSAALGPDDVLGRIGGDEFVVAGPGPAIAGSDSQPGRIIDNGGPQAAARLLQDRIGTATIGDATNWASAGWTTAAPAPASWRSNPPTWARMPPCGWPIH</sequence>
<dbReference type="AlphaFoldDB" id="A0A157P7T3"/>
<dbReference type="InterPro" id="IPR029787">
    <property type="entry name" value="Nucleotide_cyclase"/>
</dbReference>